<dbReference type="EMBL" id="AJWJ01000013">
    <property type="protein sequence ID" value="KAF2078045.1"/>
    <property type="molecule type" value="Genomic_DNA"/>
</dbReference>
<dbReference type="InterPro" id="IPR021625">
    <property type="entry name" value="PI31_Prot_N"/>
</dbReference>
<dbReference type="InterPro" id="IPR045128">
    <property type="entry name" value="PI31-like"/>
</dbReference>
<keyword evidence="7" id="KW-0256">Endoplasmic reticulum</keyword>
<dbReference type="AlphaFoldDB" id="A0A8J4V282"/>
<dbReference type="GO" id="GO:0004866">
    <property type="term" value="F:endopeptidase inhibitor activity"/>
    <property type="evidence" value="ECO:0007669"/>
    <property type="project" value="InterPro"/>
</dbReference>
<comment type="subcellular location">
    <subcellularLocation>
        <location evidence="2">Cytoplasm</location>
    </subcellularLocation>
    <subcellularLocation>
        <location evidence="1">Endoplasmic reticulum</location>
    </subcellularLocation>
</comment>
<evidence type="ECO:0000313" key="14">
    <source>
        <dbReference type="EMBL" id="KAF2078045.1"/>
    </source>
</evidence>
<evidence type="ECO:0000256" key="10">
    <source>
        <dbReference type="ARBA" id="ARBA00024805"/>
    </source>
</evidence>
<keyword evidence="5" id="KW-0963">Cytoplasm</keyword>
<dbReference type="GO" id="GO:0005783">
    <property type="term" value="C:endoplasmic reticulum"/>
    <property type="evidence" value="ECO:0007669"/>
    <property type="project" value="UniProtKB-SubCell"/>
</dbReference>
<dbReference type="OrthoDB" id="68090at2759"/>
<evidence type="ECO:0000259" key="12">
    <source>
        <dbReference type="Pfam" id="PF08577"/>
    </source>
</evidence>
<dbReference type="PANTHER" id="PTHR13266">
    <property type="entry name" value="PROTEASOME INHIBITOR"/>
    <property type="match status" value="1"/>
</dbReference>
<evidence type="ECO:0008006" key="16">
    <source>
        <dbReference type="Google" id="ProtNLM"/>
    </source>
</evidence>
<feature type="region of interest" description="Disordered" evidence="11">
    <location>
        <begin position="262"/>
        <end position="312"/>
    </location>
</feature>
<dbReference type="Pfam" id="PF08577">
    <property type="entry name" value="PI31_Prot_C"/>
    <property type="match status" value="1"/>
</dbReference>
<evidence type="ECO:0000313" key="15">
    <source>
        <dbReference type="Proteomes" id="UP000695562"/>
    </source>
</evidence>
<comment type="caution">
    <text evidence="14">The sequence shown here is derived from an EMBL/GenBank/DDBJ whole genome shotgun (WGS) entry which is preliminary data.</text>
</comment>
<evidence type="ECO:0000256" key="5">
    <source>
        <dbReference type="ARBA" id="ARBA00022490"/>
    </source>
</evidence>
<keyword evidence="8" id="KW-0647">Proteasome</keyword>
<evidence type="ECO:0000256" key="9">
    <source>
        <dbReference type="ARBA" id="ARBA00022990"/>
    </source>
</evidence>
<feature type="domain" description="PI31 proteasome regulator C-terminal" evidence="12">
    <location>
        <begin position="207"/>
        <end position="286"/>
    </location>
</feature>
<keyword evidence="4" id="KW-0488">Methylation</keyword>
<evidence type="ECO:0000259" key="13">
    <source>
        <dbReference type="Pfam" id="PF11566"/>
    </source>
</evidence>
<feature type="compositionally biased region" description="Low complexity" evidence="11">
    <location>
        <begin position="161"/>
        <end position="177"/>
    </location>
</feature>
<keyword evidence="9" id="KW-0007">Acetylation</keyword>
<evidence type="ECO:0000256" key="1">
    <source>
        <dbReference type="ARBA" id="ARBA00004240"/>
    </source>
</evidence>
<feature type="compositionally biased region" description="Pro residues" evidence="11">
    <location>
        <begin position="302"/>
        <end position="312"/>
    </location>
</feature>
<feature type="region of interest" description="Disordered" evidence="11">
    <location>
        <begin position="149"/>
        <end position="216"/>
    </location>
</feature>
<organism evidence="14 15">
    <name type="scientific">Polysphondylium violaceum</name>
    <dbReference type="NCBI Taxonomy" id="133409"/>
    <lineage>
        <taxon>Eukaryota</taxon>
        <taxon>Amoebozoa</taxon>
        <taxon>Evosea</taxon>
        <taxon>Eumycetozoa</taxon>
        <taxon>Dictyostelia</taxon>
        <taxon>Dictyosteliales</taxon>
        <taxon>Dictyosteliaceae</taxon>
        <taxon>Polysphondylium</taxon>
    </lineage>
</organism>
<evidence type="ECO:0000256" key="6">
    <source>
        <dbReference type="ARBA" id="ARBA00022553"/>
    </source>
</evidence>
<keyword evidence="6" id="KW-0597">Phosphoprotein</keyword>
<evidence type="ECO:0000256" key="8">
    <source>
        <dbReference type="ARBA" id="ARBA00022942"/>
    </source>
</evidence>
<accession>A0A8J4V282</accession>
<evidence type="ECO:0000256" key="2">
    <source>
        <dbReference type="ARBA" id="ARBA00004496"/>
    </source>
</evidence>
<proteinExistence type="inferred from homology"/>
<evidence type="ECO:0000256" key="11">
    <source>
        <dbReference type="SAM" id="MobiDB-lite"/>
    </source>
</evidence>
<dbReference type="GO" id="GO:0000502">
    <property type="term" value="C:proteasome complex"/>
    <property type="evidence" value="ECO:0007669"/>
    <property type="project" value="UniProtKB-KW"/>
</dbReference>
<feature type="domain" description="PI31 proteasome regulator N-terminal" evidence="13">
    <location>
        <begin position="20"/>
        <end position="149"/>
    </location>
</feature>
<dbReference type="GO" id="GO:0043161">
    <property type="term" value="P:proteasome-mediated ubiquitin-dependent protein catabolic process"/>
    <property type="evidence" value="ECO:0007669"/>
    <property type="project" value="InterPro"/>
</dbReference>
<name>A0A8J4V282_9MYCE</name>
<evidence type="ECO:0000256" key="4">
    <source>
        <dbReference type="ARBA" id="ARBA00022481"/>
    </source>
</evidence>
<dbReference type="Pfam" id="PF11566">
    <property type="entry name" value="PI31_Prot_N"/>
    <property type="match status" value="1"/>
</dbReference>
<dbReference type="PANTHER" id="PTHR13266:SF1">
    <property type="entry name" value="PROTEASOME INHIBITOR PI31 SUBUNIT"/>
    <property type="match status" value="1"/>
</dbReference>
<evidence type="ECO:0000256" key="7">
    <source>
        <dbReference type="ARBA" id="ARBA00022824"/>
    </source>
</evidence>
<evidence type="ECO:0000256" key="3">
    <source>
        <dbReference type="ARBA" id="ARBA00006405"/>
    </source>
</evidence>
<gene>
    <name evidence="14" type="ORF">CYY_000683</name>
</gene>
<comment type="similarity">
    <text evidence="3">Belongs to the proteasome inhibitor PI31 family.</text>
</comment>
<protein>
    <recommendedName>
        <fullName evidence="16">Proteasome inhibitor PI31 subunit</fullName>
    </recommendedName>
</protein>
<keyword evidence="15" id="KW-1185">Reference proteome</keyword>
<dbReference type="Gene3D" id="3.40.1000.30">
    <property type="match status" value="1"/>
</dbReference>
<comment type="function">
    <text evidence="10">Plays an important role in control of proteasome function. Inhibits the hydrolysis of protein and peptide substrates by the 20S proteasome. Also inhibits the activation of the proteasome by the proteasome regulatory proteins PA700 and PA28.</text>
</comment>
<dbReference type="GO" id="GO:0070628">
    <property type="term" value="F:proteasome binding"/>
    <property type="evidence" value="ECO:0007669"/>
    <property type="project" value="InterPro"/>
</dbReference>
<dbReference type="InterPro" id="IPR013886">
    <property type="entry name" value="PI31_Prot_C"/>
</dbReference>
<sequence>MDQYIKDNLKTIITARPDAVRDKFDVTALVLHLVMCKHEFKCEEQDTSSTSTMGLPATWNSNTDSYTFKYKNAKDTSNKTFLIKSLRMGNVLLVNAMSLDKQETIYTLDIDTDKLVKNSNFSDVDNLFMNLTELVTLFEHSIISPLAPTIVPPPQSGGNTGNSNNGTNSNNNRNYYQRPPPQYAPPLAAGGGGNRNDNHHQQQQPWGDDDLYPGGLPHIPNMAFQPSRVGPGGFGGSSVGRDHPGFGNVHYNYGDDRDYGSGLPGFEGRLPRGAVPPGARFDPFGPPKAPGGHNRPDRDDFPPPGFNPPGYM</sequence>
<reference evidence="14" key="1">
    <citation type="submission" date="2020-01" db="EMBL/GenBank/DDBJ databases">
        <title>Development of genomics and gene disruption for Polysphondylium violaceum indicates a role for the polyketide synthase stlB in stalk morphogenesis.</title>
        <authorList>
            <person name="Narita B."/>
            <person name="Kawabe Y."/>
            <person name="Kin K."/>
            <person name="Saito T."/>
            <person name="Gibbs R."/>
            <person name="Kuspa A."/>
            <person name="Muzny D."/>
            <person name="Queller D."/>
            <person name="Richards S."/>
            <person name="Strassman J."/>
            <person name="Sucgang R."/>
            <person name="Worley K."/>
            <person name="Schaap P."/>
        </authorList>
    </citation>
    <scope>NUCLEOTIDE SEQUENCE</scope>
    <source>
        <strain evidence="14">QSvi11</strain>
    </source>
</reference>
<dbReference type="Proteomes" id="UP000695562">
    <property type="component" value="Unassembled WGS sequence"/>
</dbReference>